<gene>
    <name evidence="2" type="primary">SLC44A1</name>
    <name evidence="2" type="ORF">CEXT_673181</name>
</gene>
<protein>
    <submittedName>
        <fullName evidence="2">Choline transporter-like protein 1</fullName>
    </submittedName>
</protein>
<keyword evidence="1" id="KW-0812">Transmembrane</keyword>
<dbReference type="EMBL" id="BPLR01013687">
    <property type="protein sequence ID" value="GIY62975.1"/>
    <property type="molecule type" value="Genomic_DNA"/>
</dbReference>
<accession>A0AAV4UZ33</accession>
<sequence length="500" mass="55825">MTFAMESMSKERCDVDPISSLLSAMQINGSFDRCLSDNALSLSRGCDQQTRQKSRSASQCVNQSRVDDEKRHFEVVRKESVEHGVLLCNLFQSQFGETELEVFSDPSDALDSPVVKDRHCTDVLFLILFVVYIIFLCDSCSALKVTLILTMQTCNFAGHLEVEQYDIPLLARSSAFSYPGMPRWEGIHYKTTILCFACSSRSNWWLLAWLQLKEIPGALCTVTTTTEIFVALKMYPSTEPTDLEQTTPERSTYASHFYCSITSSIFTVLENEPELHRGVLPNRIGVHDGMSPGIRKEHPASLSAKPGDANHLEDFAVDSSFLASKLTNEGIYVDPMGLGSGLRHQPLLARDINFVPNKYWSFFGAAAFISILCRHHHLGRAPHSHGGFHWRHHLFVVAALFKEAGKSISAMPLILLQPIEVQKLNVIHNVFSSSRCSSISSRCSNSSRSKLAVVLPFQTFLSLALVCFFLLMGFTCLQTSGKPLVDSQGRVTFPIETFSR</sequence>
<dbReference type="AlphaFoldDB" id="A0AAV4UZ33"/>
<keyword evidence="3" id="KW-1185">Reference proteome</keyword>
<evidence type="ECO:0000313" key="2">
    <source>
        <dbReference type="EMBL" id="GIY62975.1"/>
    </source>
</evidence>
<feature type="transmembrane region" description="Helical" evidence="1">
    <location>
        <begin position="123"/>
        <end position="143"/>
    </location>
</feature>
<keyword evidence="1" id="KW-0472">Membrane</keyword>
<evidence type="ECO:0000256" key="1">
    <source>
        <dbReference type="SAM" id="Phobius"/>
    </source>
</evidence>
<keyword evidence="1" id="KW-1133">Transmembrane helix</keyword>
<name>A0AAV4UZ33_CAEEX</name>
<reference evidence="2 3" key="1">
    <citation type="submission" date="2021-06" db="EMBL/GenBank/DDBJ databases">
        <title>Caerostris extrusa draft genome.</title>
        <authorList>
            <person name="Kono N."/>
            <person name="Arakawa K."/>
        </authorList>
    </citation>
    <scope>NUCLEOTIDE SEQUENCE [LARGE SCALE GENOMIC DNA]</scope>
</reference>
<organism evidence="2 3">
    <name type="scientific">Caerostris extrusa</name>
    <name type="common">Bark spider</name>
    <name type="synonym">Caerostris bankana</name>
    <dbReference type="NCBI Taxonomy" id="172846"/>
    <lineage>
        <taxon>Eukaryota</taxon>
        <taxon>Metazoa</taxon>
        <taxon>Ecdysozoa</taxon>
        <taxon>Arthropoda</taxon>
        <taxon>Chelicerata</taxon>
        <taxon>Arachnida</taxon>
        <taxon>Araneae</taxon>
        <taxon>Araneomorphae</taxon>
        <taxon>Entelegynae</taxon>
        <taxon>Araneoidea</taxon>
        <taxon>Araneidae</taxon>
        <taxon>Caerostris</taxon>
    </lineage>
</organism>
<proteinExistence type="predicted"/>
<comment type="caution">
    <text evidence="2">The sequence shown here is derived from an EMBL/GenBank/DDBJ whole genome shotgun (WGS) entry which is preliminary data.</text>
</comment>
<dbReference type="Proteomes" id="UP001054945">
    <property type="component" value="Unassembled WGS sequence"/>
</dbReference>
<evidence type="ECO:0000313" key="3">
    <source>
        <dbReference type="Proteomes" id="UP001054945"/>
    </source>
</evidence>
<feature type="transmembrane region" description="Helical" evidence="1">
    <location>
        <begin position="451"/>
        <end position="474"/>
    </location>
</feature>